<dbReference type="Proteomes" id="UP000827549">
    <property type="component" value="Chromosome 1"/>
</dbReference>
<evidence type="ECO:0000313" key="2">
    <source>
        <dbReference type="Proteomes" id="UP000827549"/>
    </source>
</evidence>
<dbReference type="RefSeq" id="XP_062622531.1">
    <property type="nucleotide sequence ID" value="XM_062766547.1"/>
</dbReference>
<dbReference type="GeneID" id="87803382"/>
<evidence type="ECO:0000313" key="1">
    <source>
        <dbReference type="EMBL" id="WOO76499.1"/>
    </source>
</evidence>
<protein>
    <submittedName>
        <fullName evidence="1">Uncharacterized protein</fullName>
    </submittedName>
</protein>
<dbReference type="AlphaFoldDB" id="A0AAF1BHZ1"/>
<sequence>MSLRTLNLEWPFYIATPYAPCTVDDEEAYYVYVRLPNSRVWRKIVSAVLYEEEKRIPKVVASEHATIQTSIAAAFIALNRLQAGIINPKLNPYLPVSAHAVYDETMTELDTAKEMLCTIAVLEYFVAKVDVSVCSGTANMSVIITSVASATKAEPKVHTVHDRENVLATIAQRNAGLVVLFDFIARLHYRIGEVLLRTQAMKGETVSELSSAVDDAFASLCRALAPLDFQCKIPNERF</sequence>
<name>A0AAF1BHZ1_9TREE</name>
<organism evidence="1 2">
    <name type="scientific">Vanrija pseudolonga</name>
    <dbReference type="NCBI Taxonomy" id="143232"/>
    <lineage>
        <taxon>Eukaryota</taxon>
        <taxon>Fungi</taxon>
        <taxon>Dikarya</taxon>
        <taxon>Basidiomycota</taxon>
        <taxon>Agaricomycotina</taxon>
        <taxon>Tremellomycetes</taxon>
        <taxon>Trichosporonales</taxon>
        <taxon>Trichosporonaceae</taxon>
        <taxon>Vanrija</taxon>
    </lineage>
</organism>
<proteinExistence type="predicted"/>
<accession>A0AAF1BHZ1</accession>
<keyword evidence="2" id="KW-1185">Reference proteome</keyword>
<dbReference type="EMBL" id="CP086714">
    <property type="protein sequence ID" value="WOO76499.1"/>
    <property type="molecule type" value="Genomic_DNA"/>
</dbReference>
<reference evidence="1" key="1">
    <citation type="submission" date="2023-10" db="EMBL/GenBank/DDBJ databases">
        <authorList>
            <person name="Noh H."/>
        </authorList>
    </citation>
    <scope>NUCLEOTIDE SEQUENCE</scope>
    <source>
        <strain evidence="1">DUCC4014</strain>
    </source>
</reference>
<gene>
    <name evidence="1" type="ORF">LOC62_01G000122</name>
</gene>